<keyword evidence="1" id="KW-0472">Membrane</keyword>
<evidence type="ECO:0000313" key="4">
    <source>
        <dbReference type="Proteomes" id="UP001232992"/>
    </source>
</evidence>
<protein>
    <submittedName>
        <fullName evidence="3">Cyclic nucleotide-binding domain-containing protein</fullName>
    </submittedName>
</protein>
<feature type="domain" description="Cyclic nucleotide-binding" evidence="2">
    <location>
        <begin position="7"/>
        <end position="107"/>
    </location>
</feature>
<evidence type="ECO:0000313" key="3">
    <source>
        <dbReference type="EMBL" id="MDJ1181911.1"/>
    </source>
</evidence>
<name>A0ABT7BTU0_9CYAN</name>
<keyword evidence="1" id="KW-1133">Transmembrane helix</keyword>
<dbReference type="InterPro" id="IPR003675">
    <property type="entry name" value="Rce1/LyrA-like_dom"/>
</dbReference>
<dbReference type="PANTHER" id="PTHR45689:SF5">
    <property type="entry name" value="I[[H]] CHANNEL, ISOFORM E"/>
    <property type="match status" value="1"/>
</dbReference>
<dbReference type="EMBL" id="JAQOSQ010000001">
    <property type="protein sequence ID" value="MDJ1181911.1"/>
    <property type="molecule type" value="Genomic_DNA"/>
</dbReference>
<dbReference type="SMART" id="SM00100">
    <property type="entry name" value="cNMP"/>
    <property type="match status" value="1"/>
</dbReference>
<proteinExistence type="predicted"/>
<dbReference type="SUPFAM" id="SSF51206">
    <property type="entry name" value="cAMP-binding domain-like"/>
    <property type="match status" value="1"/>
</dbReference>
<dbReference type="InterPro" id="IPR018490">
    <property type="entry name" value="cNMP-bd_dom_sf"/>
</dbReference>
<dbReference type="PANTHER" id="PTHR45689">
    <property type="entry name" value="I[[H]] CHANNEL, ISOFORM E"/>
    <property type="match status" value="1"/>
</dbReference>
<dbReference type="Proteomes" id="UP001232992">
    <property type="component" value="Unassembled WGS sequence"/>
</dbReference>
<feature type="transmembrane region" description="Helical" evidence="1">
    <location>
        <begin position="187"/>
        <end position="208"/>
    </location>
</feature>
<dbReference type="InterPro" id="IPR000595">
    <property type="entry name" value="cNMP-bd_dom"/>
</dbReference>
<gene>
    <name evidence="3" type="ORF">PMH09_01770</name>
</gene>
<feature type="transmembrane region" description="Helical" evidence="1">
    <location>
        <begin position="229"/>
        <end position="249"/>
    </location>
</feature>
<dbReference type="RefSeq" id="WP_283756560.1">
    <property type="nucleotide sequence ID" value="NZ_JAQOSQ010000001.1"/>
</dbReference>
<keyword evidence="4" id="KW-1185">Reference proteome</keyword>
<keyword evidence="1" id="KW-0812">Transmembrane</keyword>
<dbReference type="Gene3D" id="2.60.120.10">
    <property type="entry name" value="Jelly Rolls"/>
    <property type="match status" value="1"/>
</dbReference>
<sequence length="371" mass="42477">MLEKFALLENFSPTLLEQVEQACDRRTYARGEQILREGDCDGDIYFLLEGTVDIYKLEESTQKNLKFNQLTAGESFGEISFIDGSPRSASVQALTSCELYVLSKQKLVDGAPNCFQILNILSSRITEDIGDRLRFLTGQHASTLQKQIQFLQERNYFGIIFICLAAFFGFNVLLTEVLRDFFPSFDIYSLEFVWSYTIFSTVPIILLMRRFKVPPQIFGITRRKMKKSIVEALIVSFSILLLLYGIAYLGDSINPNFKLIEQFFSFSWRDIVTSETFWSYLPHSYIQELLSRGFVQTSLEQFIGEKRSYKAVICTSYFFAVTHAAYGLSAIVMVFFASLIFGFFYLRTRNLAGVSIVHYLLGYLPVAAQAL</sequence>
<evidence type="ECO:0000259" key="2">
    <source>
        <dbReference type="PROSITE" id="PS50042"/>
    </source>
</evidence>
<evidence type="ECO:0000256" key="1">
    <source>
        <dbReference type="SAM" id="Phobius"/>
    </source>
</evidence>
<dbReference type="PROSITE" id="PS50042">
    <property type="entry name" value="CNMP_BINDING_3"/>
    <property type="match status" value="1"/>
</dbReference>
<feature type="transmembrane region" description="Helical" evidence="1">
    <location>
        <begin position="325"/>
        <end position="346"/>
    </location>
</feature>
<dbReference type="Pfam" id="PF00027">
    <property type="entry name" value="cNMP_binding"/>
    <property type="match status" value="1"/>
</dbReference>
<dbReference type="InterPro" id="IPR014710">
    <property type="entry name" value="RmlC-like_jellyroll"/>
</dbReference>
<dbReference type="CDD" id="cd00038">
    <property type="entry name" value="CAP_ED"/>
    <property type="match status" value="1"/>
</dbReference>
<organism evidence="3 4">
    <name type="scientific">Roseofilum casamattae BLCC-M143</name>
    <dbReference type="NCBI Taxonomy" id="3022442"/>
    <lineage>
        <taxon>Bacteria</taxon>
        <taxon>Bacillati</taxon>
        <taxon>Cyanobacteriota</taxon>
        <taxon>Cyanophyceae</taxon>
        <taxon>Desertifilales</taxon>
        <taxon>Desertifilaceae</taxon>
        <taxon>Roseofilum</taxon>
        <taxon>Roseofilum casamattae</taxon>
    </lineage>
</organism>
<accession>A0ABT7BTU0</accession>
<comment type="caution">
    <text evidence="3">The sequence shown here is derived from an EMBL/GenBank/DDBJ whole genome shotgun (WGS) entry which is preliminary data.</text>
</comment>
<dbReference type="InterPro" id="IPR051413">
    <property type="entry name" value="K/Na_HCN_channel"/>
</dbReference>
<feature type="transmembrane region" description="Helical" evidence="1">
    <location>
        <begin position="156"/>
        <end position="175"/>
    </location>
</feature>
<dbReference type="Pfam" id="PF02517">
    <property type="entry name" value="Rce1-like"/>
    <property type="match status" value="1"/>
</dbReference>
<reference evidence="3 4" key="1">
    <citation type="submission" date="2023-01" db="EMBL/GenBank/DDBJ databases">
        <title>Novel diversity within Roseofilum (Cyanobacteria; Desertifilaceae) from marine benthic mats with descriptions of four novel species.</title>
        <authorList>
            <person name="Wang Y."/>
            <person name="Berthold D.E."/>
            <person name="Hu J."/>
            <person name="Lefler F.W."/>
            <person name="Laughinghouse H.D. IV."/>
        </authorList>
    </citation>
    <scope>NUCLEOTIDE SEQUENCE [LARGE SCALE GENOMIC DNA]</scope>
    <source>
        <strain evidence="3 4">BLCC-M143</strain>
    </source>
</reference>